<feature type="transmembrane region" description="Helical" evidence="1">
    <location>
        <begin position="41"/>
        <end position="63"/>
    </location>
</feature>
<comment type="caution">
    <text evidence="2">The sequence shown here is derived from an EMBL/GenBank/DDBJ whole genome shotgun (WGS) entry which is preliminary data.</text>
</comment>
<keyword evidence="1" id="KW-1133">Transmembrane helix</keyword>
<keyword evidence="3" id="KW-1185">Reference proteome</keyword>
<sequence length="117" mass="12043">MSAPRSERGWPSAGLFVGPVAWLAHTQASYAVTPWMCAHKWPAVPALAAVAVLAALAGAWLSWRAMPAAGDDDPPGSARAGRPTRFAAMAGALVSVLFALVILTQGAAGLMMTGCER</sequence>
<accession>A0ABT1LH99</accession>
<keyword evidence="1" id="KW-0472">Membrane</keyword>
<feature type="transmembrane region" description="Helical" evidence="1">
    <location>
        <begin position="84"/>
        <end position="103"/>
    </location>
</feature>
<protein>
    <submittedName>
        <fullName evidence="2">Uncharacterized protein</fullName>
    </submittedName>
</protein>
<dbReference type="Proteomes" id="UP001205890">
    <property type="component" value="Unassembled WGS sequence"/>
</dbReference>
<name>A0ABT1LH99_9HYPH</name>
<evidence type="ECO:0000256" key="1">
    <source>
        <dbReference type="SAM" id="Phobius"/>
    </source>
</evidence>
<dbReference type="RefSeq" id="WP_254746125.1">
    <property type="nucleotide sequence ID" value="NZ_JANCLU010000029.1"/>
</dbReference>
<dbReference type="EMBL" id="JANCLU010000029">
    <property type="protein sequence ID" value="MCP8940874.1"/>
    <property type="molecule type" value="Genomic_DNA"/>
</dbReference>
<evidence type="ECO:0000313" key="3">
    <source>
        <dbReference type="Proteomes" id="UP001205890"/>
    </source>
</evidence>
<reference evidence="2 3" key="1">
    <citation type="submission" date="2022-07" db="EMBL/GenBank/DDBJ databases">
        <authorList>
            <person name="Li W.-J."/>
            <person name="Deng Q.-Q."/>
        </authorList>
    </citation>
    <scope>NUCLEOTIDE SEQUENCE [LARGE SCALE GENOMIC DNA]</scope>
    <source>
        <strain evidence="2 3">SYSU M60028</strain>
    </source>
</reference>
<evidence type="ECO:0000313" key="2">
    <source>
        <dbReference type="EMBL" id="MCP8940874.1"/>
    </source>
</evidence>
<gene>
    <name evidence="2" type="ORF">NK718_20295</name>
</gene>
<proteinExistence type="predicted"/>
<keyword evidence="1" id="KW-0812">Transmembrane</keyword>
<organism evidence="2 3">
    <name type="scientific">Alsobacter ponti</name>
    <dbReference type="NCBI Taxonomy" id="2962936"/>
    <lineage>
        <taxon>Bacteria</taxon>
        <taxon>Pseudomonadati</taxon>
        <taxon>Pseudomonadota</taxon>
        <taxon>Alphaproteobacteria</taxon>
        <taxon>Hyphomicrobiales</taxon>
        <taxon>Alsobacteraceae</taxon>
        <taxon>Alsobacter</taxon>
    </lineage>
</organism>